<dbReference type="EMBL" id="JANLCJ010000001">
    <property type="protein sequence ID" value="MCS5732552.1"/>
    <property type="molecule type" value="Genomic_DNA"/>
</dbReference>
<sequence length="400" mass="40173">MSTRTPATSAPVRRGILALAITSLTGLALAACSSSAPAPTSTVAPTAAPTPTASATPTVTPTPTPSAAPVADLGPLVPSGDPVPIASNLPAPWSIAQLADGSMFVSERDSGEIVEIVGGQAVPVGAVPGVVAAGEGGLLGIAALEAASGAYLYAYYTAADDNRVVRMPLAGSPGAHTLGAPEGVLTGLPKASNHNGGRIAFGPDGMLYVTAGDASNGANAQSLDSLGGKILRITPIGTVPADNPFAGSPVWSLGHRNPQGIAWAADGTMWAAEFGQDTWDEINRITPGANYGWPVVEGIAGDPAFVDPVQQWPTDDASPSGIAVVGDTVFMAGLGGERLWTIGFDGQAADWYGGGQLGRVRDVVRGPGTSVYLLTNNTDGRGSPRPGDDVLYQVNLVPAG</sequence>
<comment type="caution">
    <text evidence="4">The sequence shown here is derived from an EMBL/GenBank/DDBJ whole genome shotgun (WGS) entry which is preliminary data.</text>
</comment>
<name>A0ABT2GZ21_9MICO</name>
<dbReference type="PROSITE" id="PS51257">
    <property type="entry name" value="PROKAR_LIPOPROTEIN"/>
    <property type="match status" value="1"/>
</dbReference>
<reference evidence="4" key="1">
    <citation type="submission" date="2022-08" db="EMBL/GenBank/DDBJ databases">
        <authorList>
            <person name="Deng Y."/>
            <person name="Han X.-F."/>
            <person name="Zhang Y.-Q."/>
        </authorList>
    </citation>
    <scope>NUCLEOTIDE SEQUENCE</scope>
    <source>
        <strain evidence="4">CPCC 203386</strain>
    </source>
</reference>
<feature type="signal peptide" evidence="2">
    <location>
        <begin position="1"/>
        <end position="30"/>
    </location>
</feature>
<dbReference type="Pfam" id="PF07995">
    <property type="entry name" value="GSDH"/>
    <property type="match status" value="1"/>
</dbReference>
<protein>
    <submittedName>
        <fullName evidence="4">PQQ-dependent sugar dehydrogenase</fullName>
    </submittedName>
</protein>
<evidence type="ECO:0000313" key="5">
    <source>
        <dbReference type="Proteomes" id="UP001165586"/>
    </source>
</evidence>
<dbReference type="InterPro" id="IPR011041">
    <property type="entry name" value="Quinoprot_gluc/sorb_DH_b-prop"/>
</dbReference>
<evidence type="ECO:0000313" key="4">
    <source>
        <dbReference type="EMBL" id="MCS5732552.1"/>
    </source>
</evidence>
<dbReference type="PANTHER" id="PTHR19328">
    <property type="entry name" value="HEDGEHOG-INTERACTING PROTEIN"/>
    <property type="match status" value="1"/>
</dbReference>
<dbReference type="PANTHER" id="PTHR19328:SF13">
    <property type="entry name" value="HIPL1 PROTEIN"/>
    <property type="match status" value="1"/>
</dbReference>
<feature type="region of interest" description="Disordered" evidence="1">
    <location>
        <begin position="38"/>
        <end position="71"/>
    </location>
</feature>
<dbReference type="PROSITE" id="PS51318">
    <property type="entry name" value="TAT"/>
    <property type="match status" value="1"/>
</dbReference>
<keyword evidence="5" id="KW-1185">Reference proteome</keyword>
<feature type="domain" description="Glucose/Sorbosone dehydrogenase" evidence="3">
    <location>
        <begin position="91"/>
        <end position="381"/>
    </location>
</feature>
<evidence type="ECO:0000259" key="3">
    <source>
        <dbReference type="Pfam" id="PF07995"/>
    </source>
</evidence>
<dbReference type="InterPro" id="IPR011042">
    <property type="entry name" value="6-blade_b-propeller_TolB-like"/>
</dbReference>
<proteinExistence type="predicted"/>
<dbReference type="Gene3D" id="2.120.10.30">
    <property type="entry name" value="TolB, C-terminal domain"/>
    <property type="match status" value="1"/>
</dbReference>
<organism evidence="4 5">
    <name type="scientific">Herbiconiux daphne</name>
    <dbReference type="NCBI Taxonomy" id="2970914"/>
    <lineage>
        <taxon>Bacteria</taxon>
        <taxon>Bacillati</taxon>
        <taxon>Actinomycetota</taxon>
        <taxon>Actinomycetes</taxon>
        <taxon>Micrococcales</taxon>
        <taxon>Microbacteriaceae</taxon>
        <taxon>Herbiconiux</taxon>
    </lineage>
</organism>
<feature type="chain" id="PRO_5046467716" evidence="2">
    <location>
        <begin position="31"/>
        <end position="400"/>
    </location>
</feature>
<accession>A0ABT2GZ21</accession>
<feature type="compositionally biased region" description="Low complexity" evidence="1">
    <location>
        <begin position="38"/>
        <end position="59"/>
    </location>
</feature>
<evidence type="ECO:0000256" key="2">
    <source>
        <dbReference type="SAM" id="SignalP"/>
    </source>
</evidence>
<dbReference type="Proteomes" id="UP001165586">
    <property type="component" value="Unassembled WGS sequence"/>
</dbReference>
<gene>
    <name evidence="4" type="ORF">N1032_02200</name>
</gene>
<dbReference type="InterPro" id="IPR006311">
    <property type="entry name" value="TAT_signal"/>
</dbReference>
<keyword evidence="2" id="KW-0732">Signal</keyword>
<evidence type="ECO:0000256" key="1">
    <source>
        <dbReference type="SAM" id="MobiDB-lite"/>
    </source>
</evidence>
<dbReference type="InterPro" id="IPR012938">
    <property type="entry name" value="Glc/Sorbosone_DH"/>
</dbReference>
<dbReference type="RefSeq" id="WP_259537184.1">
    <property type="nucleotide sequence ID" value="NZ_JANLCJ010000001.1"/>
</dbReference>
<dbReference type="SUPFAM" id="SSF50952">
    <property type="entry name" value="Soluble quinoprotein glucose dehydrogenase"/>
    <property type="match status" value="1"/>
</dbReference>